<dbReference type="InterPro" id="IPR011050">
    <property type="entry name" value="Pectin_lyase_fold/virulence"/>
</dbReference>
<reference evidence="3" key="1">
    <citation type="submission" date="2022-04" db="EMBL/GenBank/DDBJ databases">
        <title>Halocatena sp. nov., isolated from a salt lake.</title>
        <authorList>
            <person name="Cui H.-L."/>
        </authorList>
    </citation>
    <scope>NUCLEOTIDE SEQUENCE</scope>
    <source>
        <strain evidence="3">AD-1</strain>
        <plasmid evidence="3">unnamed1</plasmid>
    </source>
</reference>
<accession>A0A8U0A534</accession>
<organism evidence="3 4">
    <name type="scientific">Halocatena salina</name>
    <dbReference type="NCBI Taxonomy" id="2934340"/>
    <lineage>
        <taxon>Archaea</taxon>
        <taxon>Methanobacteriati</taxon>
        <taxon>Methanobacteriota</taxon>
        <taxon>Stenosarchaea group</taxon>
        <taxon>Halobacteria</taxon>
        <taxon>Halobacteriales</taxon>
        <taxon>Natronomonadaceae</taxon>
        <taxon>Halocatena</taxon>
    </lineage>
</organism>
<evidence type="ECO:0000313" key="4">
    <source>
        <dbReference type="Proteomes" id="UP000831768"/>
    </source>
</evidence>
<dbReference type="InterPro" id="IPR012334">
    <property type="entry name" value="Pectin_lyas_fold"/>
</dbReference>
<name>A0A8U0A534_9EURY</name>
<dbReference type="InterPro" id="IPR052063">
    <property type="entry name" value="Polysaccharide_Lyase_1"/>
</dbReference>
<evidence type="ECO:0000313" key="3">
    <source>
        <dbReference type="EMBL" id="UPM44305.1"/>
    </source>
</evidence>
<dbReference type="InterPro" id="IPR006311">
    <property type="entry name" value="TAT_signal"/>
</dbReference>
<dbReference type="PANTHER" id="PTHR42970:SF1">
    <property type="entry name" value="PECTATE LYASE C-RELATED"/>
    <property type="match status" value="1"/>
</dbReference>
<sequence>MTHNRRTFLRAIGAGSIGLSIGALVSDTADAATVITLQGGGVDIWGTEDAFHYYYAPVSGDFDVVVQNLFVEDTNVWAKAGLMVRETLDADSKNLMLRRRPTEEESVQWRPETGVQTQMMESSTNIYADWMRLKRAGDVIEAFGSQDEPAGESDWAMIRRFTADDITISDDAYLGLAVTSHNENVLCRATFKDLEGVGPTANRDIGSVRTAGSVSTETSVPFVSTDEPTDVTATSATLRGELTDLGGADTAECYFEYREQGATSWTTTPPETHDGTSAFTRGISGLSRSVTEYEYRAVIETSDGDDATGAIRRFTTSSIVSIETITNVSPTSATVEASVDIADPGAVEAVFEYRMVPRASWTATGSQTPTAGGSFARDLSELTSRRYYQIRATVETADGTPITSPVYLFNTAARTSSGKTGAGPDSVSHFDPADGFADLAPWLDDTTPIVPITEPTRRQLQAAVDIDGPRLVVFETSGTIDLDERRLVVSHDDLYLAGQTAPSPGITFVRGSFVLDANNCVIQHLRFRAGDAGHDTVRDWAVDSLTTDDDVGNNVIDHCTATWGTVENLSVAYRTTDTTVSNSLIAEALDIRYGYGSIGAGDDAENICWLGNVWALNRARNPNLGGRTAVVNNVVYHFNSGATPAEEAYSAIVGNSFLDPLDADQAPISNGHVYARDNRADPDTDPLIDVDERLGERPVWPAGLEAMPSADVYEHNLENAGARPADRTPHDERVIDLIRNRDGEYIESQTEVGGYPELAVTTHELTVPNGGTRAWLRSWARRVERSQ</sequence>
<dbReference type="Proteomes" id="UP000831768">
    <property type="component" value="Plasmid unnamed1"/>
</dbReference>
<protein>
    <recommendedName>
        <fullName evidence="5">Pectate lyase</fullName>
    </recommendedName>
</protein>
<gene>
    <name evidence="3" type="ORF">MW046_14945</name>
</gene>
<dbReference type="EMBL" id="CP096020">
    <property type="protein sequence ID" value="UPM44305.1"/>
    <property type="molecule type" value="Genomic_DNA"/>
</dbReference>
<geneLocation type="plasmid" evidence="3 4">
    <name>unnamed1</name>
</geneLocation>
<keyword evidence="2" id="KW-0325">Glycoprotein</keyword>
<dbReference type="Gene3D" id="2.160.20.10">
    <property type="entry name" value="Single-stranded right-handed beta-helix, Pectin lyase-like"/>
    <property type="match status" value="1"/>
</dbReference>
<dbReference type="AlphaFoldDB" id="A0A8U0A534"/>
<keyword evidence="1" id="KW-0479">Metal-binding</keyword>
<keyword evidence="3" id="KW-0614">Plasmid</keyword>
<dbReference type="GO" id="GO:0046872">
    <property type="term" value="F:metal ion binding"/>
    <property type="evidence" value="ECO:0007669"/>
    <property type="project" value="UniProtKB-KW"/>
</dbReference>
<evidence type="ECO:0000256" key="1">
    <source>
        <dbReference type="ARBA" id="ARBA00022723"/>
    </source>
</evidence>
<dbReference type="RefSeq" id="WP_247994959.1">
    <property type="nucleotide sequence ID" value="NZ_CP096020.1"/>
</dbReference>
<keyword evidence="4" id="KW-1185">Reference proteome</keyword>
<evidence type="ECO:0008006" key="5">
    <source>
        <dbReference type="Google" id="ProtNLM"/>
    </source>
</evidence>
<evidence type="ECO:0000256" key="2">
    <source>
        <dbReference type="ARBA" id="ARBA00023180"/>
    </source>
</evidence>
<dbReference type="GeneID" id="71929370"/>
<dbReference type="PANTHER" id="PTHR42970">
    <property type="entry name" value="PECTATE LYASE C-RELATED"/>
    <property type="match status" value="1"/>
</dbReference>
<dbReference type="PROSITE" id="PS51318">
    <property type="entry name" value="TAT"/>
    <property type="match status" value="1"/>
</dbReference>
<dbReference type="SUPFAM" id="SSF51126">
    <property type="entry name" value="Pectin lyase-like"/>
    <property type="match status" value="1"/>
</dbReference>
<dbReference type="KEGG" id="haad:MW046_14945"/>
<proteinExistence type="predicted"/>